<evidence type="ECO:0000313" key="2">
    <source>
        <dbReference type="Proteomes" id="UP000194360"/>
    </source>
</evidence>
<comment type="caution">
    <text evidence="1">The sequence shown here is derived from an EMBL/GenBank/DDBJ whole genome shotgun (WGS) entry which is preliminary data.</text>
</comment>
<sequence>MLECNALQYATCVAWREIRWTEDSETHIARHDVTPDEVEQVVNTRPRLVEPGPGDIEEVYGRTDAGRYLVVILSEAEDGRDFVVTARDLTDSERRSFLRRTT</sequence>
<name>A0A1Y2MGU2_PSEAH</name>
<keyword evidence="2" id="KW-1185">Reference proteome</keyword>
<organism evidence="1 2">
    <name type="scientific">Pseudonocardia autotrophica</name>
    <name type="common">Amycolata autotrophica</name>
    <name type="synonym">Nocardia autotrophica</name>
    <dbReference type="NCBI Taxonomy" id="2074"/>
    <lineage>
        <taxon>Bacteria</taxon>
        <taxon>Bacillati</taxon>
        <taxon>Actinomycetota</taxon>
        <taxon>Actinomycetes</taxon>
        <taxon>Pseudonocardiales</taxon>
        <taxon>Pseudonocardiaceae</taxon>
        <taxon>Pseudonocardia</taxon>
    </lineage>
</organism>
<accession>A0A1Y2MGU2</accession>
<evidence type="ECO:0000313" key="1">
    <source>
        <dbReference type="EMBL" id="OSY34513.1"/>
    </source>
</evidence>
<proteinExistence type="predicted"/>
<reference evidence="1 2" key="1">
    <citation type="submission" date="2016-09" db="EMBL/GenBank/DDBJ databases">
        <title>Pseudonocardia autotrophica DSM535, a candidate organism with high potential of specific P450 cytochromes.</title>
        <authorList>
            <person name="Grumaz C."/>
            <person name="Vainshtein Y."/>
            <person name="Kirstahler P."/>
            <person name="Sohn K."/>
        </authorList>
    </citation>
    <scope>NUCLEOTIDE SEQUENCE [LARGE SCALE GENOMIC DNA]</scope>
    <source>
        <strain evidence="1 2">DSM 535</strain>
    </source>
</reference>
<gene>
    <name evidence="1" type="ORF">BG845_06788</name>
</gene>
<dbReference type="EMBL" id="MIGB01000083">
    <property type="protein sequence ID" value="OSY34513.1"/>
    <property type="molecule type" value="Genomic_DNA"/>
</dbReference>
<dbReference type="AlphaFoldDB" id="A0A1Y2MGU2"/>
<protein>
    <submittedName>
        <fullName evidence="1">Uncharacterized protein</fullName>
    </submittedName>
</protein>
<dbReference type="Proteomes" id="UP000194360">
    <property type="component" value="Unassembled WGS sequence"/>
</dbReference>